<dbReference type="CDD" id="cd00290">
    <property type="entry name" value="cytochrome_b_C"/>
    <property type="match status" value="1"/>
</dbReference>
<feature type="transmembrane region" description="Helical" evidence="20">
    <location>
        <begin position="229"/>
        <end position="250"/>
    </location>
</feature>
<feature type="binding site" description="axial binding residue" evidence="19">
    <location>
        <position position="182"/>
    </location>
    <ligand>
        <name>heme b</name>
        <dbReference type="ChEBI" id="CHEBI:60344"/>
        <label>b562</label>
    </ligand>
    <ligandPart>
        <name>Fe</name>
        <dbReference type="ChEBI" id="CHEBI:18248"/>
    </ligandPart>
</feature>
<dbReference type="PANTHER" id="PTHR19271">
    <property type="entry name" value="CYTOCHROME B"/>
    <property type="match status" value="1"/>
</dbReference>
<feature type="binding site" evidence="18">
    <location>
        <position position="201"/>
    </location>
    <ligand>
        <name>a ubiquinone</name>
        <dbReference type="ChEBI" id="CHEBI:16389"/>
    </ligand>
</feature>
<dbReference type="PANTHER" id="PTHR19271:SF16">
    <property type="entry name" value="CYTOCHROME B"/>
    <property type="match status" value="1"/>
</dbReference>
<evidence type="ECO:0000256" key="10">
    <source>
        <dbReference type="ARBA" id="ARBA00022792"/>
    </source>
</evidence>
<feature type="transmembrane region" description="Helical" evidence="20">
    <location>
        <begin position="30"/>
        <end position="56"/>
    </location>
</feature>
<dbReference type="GO" id="GO:0045275">
    <property type="term" value="C:respiratory chain complex III"/>
    <property type="evidence" value="ECO:0007669"/>
    <property type="project" value="InterPro"/>
</dbReference>
<evidence type="ECO:0000256" key="7">
    <source>
        <dbReference type="ARBA" id="ARBA00022660"/>
    </source>
</evidence>
<evidence type="ECO:0000256" key="13">
    <source>
        <dbReference type="ARBA" id="ARBA00023004"/>
    </source>
</evidence>
<dbReference type="GO" id="GO:0046872">
    <property type="term" value="F:metal ion binding"/>
    <property type="evidence" value="ECO:0007669"/>
    <property type="project" value="UniProtKB-UniRule"/>
</dbReference>
<feature type="transmembrane region" description="Helical" evidence="20">
    <location>
        <begin position="320"/>
        <end position="340"/>
    </location>
</feature>
<organism evidence="23">
    <name type="scientific">Uta stansburiana</name>
    <name type="common">Side-blotched lizard</name>
    <dbReference type="NCBI Taxonomy" id="43653"/>
    <lineage>
        <taxon>Eukaryota</taxon>
        <taxon>Metazoa</taxon>
        <taxon>Chordata</taxon>
        <taxon>Craniata</taxon>
        <taxon>Vertebrata</taxon>
        <taxon>Euteleostomi</taxon>
        <taxon>Lepidosauria</taxon>
        <taxon>Squamata</taxon>
        <taxon>Bifurcata</taxon>
        <taxon>Unidentata</taxon>
        <taxon>Episquamata</taxon>
        <taxon>Toxicofera</taxon>
        <taxon>Iguania</taxon>
        <taxon>Phrynosomatidae</taxon>
        <taxon>Phrynosomatinae</taxon>
        <taxon>Uta</taxon>
    </lineage>
</organism>
<comment type="similarity">
    <text evidence="17 20">Belongs to the cytochrome b family.</text>
</comment>
<feature type="transmembrane region" description="Helical" evidence="20">
    <location>
        <begin position="178"/>
        <end position="200"/>
    </location>
</feature>
<evidence type="ECO:0000256" key="5">
    <source>
        <dbReference type="ARBA" id="ARBA00022448"/>
    </source>
</evidence>
<accession>D3IW88</accession>
<dbReference type="Gene3D" id="1.20.810.10">
    <property type="entry name" value="Cytochrome Bc1 Complex, Chain C"/>
    <property type="match status" value="1"/>
</dbReference>
<evidence type="ECO:0000256" key="17">
    <source>
        <dbReference type="ARBA" id="ARBA00061233"/>
    </source>
</evidence>
<comment type="subunit">
    <text evidence="3">The cytochrome bc1 complex contains 3 respiratory subunits (MT-CYB, CYC1 and UQCRFS1), 2 core proteins (UQCRC1 and UQCRC2) and probably 6 low-molecular weight proteins.</text>
</comment>
<keyword evidence="8 20" id="KW-0812">Transmembrane</keyword>
<keyword evidence="15 20" id="KW-0496">Mitochondrion</keyword>
<evidence type="ECO:0000256" key="14">
    <source>
        <dbReference type="ARBA" id="ARBA00023075"/>
    </source>
</evidence>
<evidence type="ECO:0000256" key="16">
    <source>
        <dbReference type="ARBA" id="ARBA00023136"/>
    </source>
</evidence>
<feature type="domain" description="Cytochrome b/b6 C-terminal region profile" evidence="22">
    <location>
        <begin position="210"/>
        <end position="379"/>
    </location>
</feature>
<evidence type="ECO:0000256" key="11">
    <source>
        <dbReference type="ARBA" id="ARBA00022982"/>
    </source>
</evidence>
<name>D3IW88_UTAST</name>
<evidence type="ECO:0000313" key="24">
    <source>
        <dbReference type="EMBL" id="ADB82755.1"/>
    </source>
</evidence>
<dbReference type="Pfam" id="PF00033">
    <property type="entry name" value="Cytochrome_B"/>
    <property type="match status" value="1"/>
</dbReference>
<evidence type="ECO:0000259" key="22">
    <source>
        <dbReference type="PROSITE" id="PS51003"/>
    </source>
</evidence>
<feature type="transmembrane region" description="Helical" evidence="20">
    <location>
        <begin position="145"/>
        <end position="166"/>
    </location>
</feature>
<dbReference type="InterPro" id="IPR048259">
    <property type="entry name" value="Cytochrome_b_N_euk/bac"/>
</dbReference>
<dbReference type="InterPro" id="IPR027387">
    <property type="entry name" value="Cytb/b6-like_sf"/>
</dbReference>
<dbReference type="AlphaFoldDB" id="D3IW88"/>
<evidence type="ECO:0000256" key="19">
    <source>
        <dbReference type="PIRSR" id="PIRSR038885-2"/>
    </source>
</evidence>
<evidence type="ECO:0000259" key="21">
    <source>
        <dbReference type="PROSITE" id="PS51002"/>
    </source>
</evidence>
<dbReference type="InterPro" id="IPR048260">
    <property type="entry name" value="Cytochrome_b_C_euk/bac"/>
</dbReference>
<feature type="binding site" description="axial binding residue" evidence="19">
    <location>
        <position position="196"/>
    </location>
    <ligand>
        <name>heme b</name>
        <dbReference type="ChEBI" id="CHEBI:60344"/>
        <label>b566</label>
    </ligand>
    <ligandPart>
        <name>Fe</name>
        <dbReference type="ChEBI" id="CHEBI:18248"/>
    </ligandPart>
</feature>
<feature type="binding site" description="axial binding residue" evidence="19">
    <location>
        <position position="83"/>
    </location>
    <ligand>
        <name>heme b</name>
        <dbReference type="ChEBI" id="CHEBI:60344"/>
        <label>b562</label>
    </ligand>
    <ligandPart>
        <name>Fe</name>
        <dbReference type="ChEBI" id="CHEBI:18248"/>
    </ligandPart>
</feature>
<dbReference type="EMBL" id="GQ272780">
    <property type="protein sequence ID" value="ADB82755.1"/>
    <property type="molecule type" value="Genomic_DNA"/>
</dbReference>
<evidence type="ECO:0000256" key="15">
    <source>
        <dbReference type="ARBA" id="ARBA00023128"/>
    </source>
</evidence>
<comment type="cofactor">
    <cofactor evidence="19">
        <name>heme</name>
        <dbReference type="ChEBI" id="CHEBI:30413"/>
    </cofactor>
    <text evidence="19">Binds 2 heme groups non-covalently.</text>
</comment>
<keyword evidence="10" id="KW-0999">Mitochondrion inner membrane</keyword>
<keyword evidence="14" id="KW-0830">Ubiquinone</keyword>
<evidence type="ECO:0000256" key="6">
    <source>
        <dbReference type="ARBA" id="ARBA00022617"/>
    </source>
</evidence>
<dbReference type="PROSITE" id="PS51003">
    <property type="entry name" value="CYTB_CTER"/>
    <property type="match status" value="1"/>
</dbReference>
<evidence type="ECO:0000256" key="12">
    <source>
        <dbReference type="ARBA" id="ARBA00022989"/>
    </source>
</evidence>
<protein>
    <recommendedName>
        <fullName evidence="4 20">Cytochrome b</fullName>
    </recommendedName>
</protein>
<evidence type="ECO:0000256" key="1">
    <source>
        <dbReference type="ARBA" id="ARBA00002566"/>
    </source>
</evidence>
<dbReference type="FunFam" id="1.20.810.10:FF:000002">
    <property type="entry name" value="Cytochrome b"/>
    <property type="match status" value="1"/>
</dbReference>
<feature type="domain" description="Cytochrome b/b6 N-terminal region profile" evidence="21">
    <location>
        <begin position="1"/>
        <end position="209"/>
    </location>
</feature>
<dbReference type="PROSITE" id="PS51002">
    <property type="entry name" value="CYTB_NTER"/>
    <property type="match status" value="1"/>
</dbReference>
<evidence type="ECO:0000256" key="9">
    <source>
        <dbReference type="ARBA" id="ARBA00022723"/>
    </source>
</evidence>
<keyword evidence="7 20" id="KW-0679">Respiratory chain</keyword>
<keyword evidence="5 20" id="KW-0813">Transport</keyword>
<evidence type="ECO:0000256" key="18">
    <source>
        <dbReference type="PIRSR" id="PIRSR038885-1"/>
    </source>
</evidence>
<dbReference type="InterPro" id="IPR005797">
    <property type="entry name" value="Cyt_b/b6_N"/>
</dbReference>
<dbReference type="GO" id="GO:0008121">
    <property type="term" value="F:quinol-cytochrome-c reductase activity"/>
    <property type="evidence" value="ECO:0007669"/>
    <property type="project" value="InterPro"/>
</dbReference>
<evidence type="ECO:0000256" key="2">
    <source>
        <dbReference type="ARBA" id="ARBA00004448"/>
    </source>
</evidence>
<dbReference type="InterPro" id="IPR005798">
    <property type="entry name" value="Cyt_b/b6_C"/>
</dbReference>
<keyword evidence="11 20" id="KW-0249">Electron transport</keyword>
<dbReference type="EMBL" id="GQ272779">
    <property type="protein sequence ID" value="ADB82754.1"/>
    <property type="molecule type" value="Genomic_DNA"/>
</dbReference>
<dbReference type="Pfam" id="PF00032">
    <property type="entry name" value="Cytochrom_B_C"/>
    <property type="match status" value="1"/>
</dbReference>
<keyword evidence="9 19" id="KW-0479">Metal-binding</keyword>
<dbReference type="InterPro" id="IPR036150">
    <property type="entry name" value="Cyt_b/b6_C_sf"/>
</dbReference>
<comment type="subcellular location">
    <subcellularLocation>
        <location evidence="2">Mitochondrion inner membrane</location>
        <topology evidence="2">Multi-pass membrane protein</topology>
    </subcellularLocation>
</comment>
<feature type="transmembrane region" description="Helical" evidence="20">
    <location>
        <begin position="288"/>
        <end position="308"/>
    </location>
</feature>
<feature type="transmembrane region" description="Helical" evidence="20">
    <location>
        <begin position="77"/>
        <end position="98"/>
    </location>
</feature>
<dbReference type="InterPro" id="IPR016174">
    <property type="entry name" value="Di-haem_cyt_TM"/>
</dbReference>
<keyword evidence="6 19" id="KW-0349">Heme</keyword>
<comment type="function">
    <text evidence="1 20">Component of the ubiquinol-cytochrome c reductase complex (complex III or cytochrome b-c1 complex) that is part of the mitochondrial respiratory chain. The b-c1 complex mediates electron transfer from ubiquinol to cytochrome c. Contributes to the generation of a proton gradient across the mitochondrial membrane that is then used for ATP synthesis.</text>
</comment>
<evidence type="ECO:0000256" key="20">
    <source>
        <dbReference type="RuleBase" id="RU362117"/>
    </source>
</evidence>
<sequence>MTITRKSHPMIKIVNNSFIDLPTPSNISAWWNFGSLLGLCLIIQILTGLFLAMHYTADISSAFSSVAHIHRDVQYGWLIRNIHANGASMFFICIYMHVGRGLYYGSYMFKETWNLGVILLLLVMATAFVGYVLPWGQMSFWGATVITNLLSAIPYIGTTLVEWIWGGFSVDNATLTRFFTFHFLLPFAIIGISMIHLLFLHETGSNNPTGLASNTDKIPFHPYFSYKDLLGVLLLTLLLLLLTLFSPNLLGDPENFSPANPLVTPPHIKPEWYFLFAYAILRSIPNKLGGVLALLFSIMILMIVPLLHTSKQRSTTFRPMSQIMFWLLISDVLILTWIGGQPVEHPFIIIGQLASIIYFLLFLILMPTMSLLENKLLKW</sequence>
<keyword evidence="16 20" id="KW-0472">Membrane</keyword>
<dbReference type="SUPFAM" id="SSF81342">
    <property type="entry name" value="Transmembrane di-heme cytochromes"/>
    <property type="match status" value="1"/>
</dbReference>
<feature type="transmembrane region" description="Helical" evidence="20">
    <location>
        <begin position="346"/>
        <end position="372"/>
    </location>
</feature>
<geneLocation type="mitochondrion" evidence="23"/>
<comment type="cofactor">
    <cofactor evidence="20">
        <name>heme b</name>
        <dbReference type="ChEBI" id="CHEBI:60344"/>
    </cofactor>
    <text evidence="20">Binds 2 heme groups non-covalently.</text>
</comment>
<dbReference type="SUPFAM" id="SSF81648">
    <property type="entry name" value="a domain/subunit of cytochrome bc1 complex (Ubiquinol-cytochrome c reductase)"/>
    <property type="match status" value="1"/>
</dbReference>
<dbReference type="CDD" id="cd00284">
    <property type="entry name" value="Cytochrome_b_N"/>
    <property type="match status" value="1"/>
</dbReference>
<evidence type="ECO:0000256" key="4">
    <source>
        <dbReference type="ARBA" id="ARBA00013531"/>
    </source>
</evidence>
<feature type="transmembrane region" description="Helical" evidence="20">
    <location>
        <begin position="113"/>
        <end position="133"/>
    </location>
</feature>
<dbReference type="PIRSF" id="PIRSF038885">
    <property type="entry name" value="COB"/>
    <property type="match status" value="1"/>
</dbReference>
<dbReference type="GO" id="GO:0006122">
    <property type="term" value="P:mitochondrial electron transport, ubiquinol to cytochrome c"/>
    <property type="evidence" value="ECO:0007669"/>
    <property type="project" value="TreeGrafter"/>
</dbReference>
<dbReference type="GO" id="GO:0005743">
    <property type="term" value="C:mitochondrial inner membrane"/>
    <property type="evidence" value="ECO:0007669"/>
    <property type="project" value="UniProtKB-SubCell"/>
</dbReference>
<evidence type="ECO:0000313" key="23">
    <source>
        <dbReference type="EMBL" id="ADB82754.1"/>
    </source>
</evidence>
<evidence type="ECO:0000256" key="8">
    <source>
        <dbReference type="ARBA" id="ARBA00022692"/>
    </source>
</evidence>
<proteinExistence type="inferred from homology"/>
<keyword evidence="13 19" id="KW-0408">Iron</keyword>
<dbReference type="InterPro" id="IPR030689">
    <property type="entry name" value="Cytochrome_b"/>
</dbReference>
<keyword evidence="12 20" id="KW-1133">Transmembrane helix</keyword>
<evidence type="ECO:0000256" key="3">
    <source>
        <dbReference type="ARBA" id="ARBA00011660"/>
    </source>
</evidence>
<dbReference type="GO" id="GO:0016491">
    <property type="term" value="F:oxidoreductase activity"/>
    <property type="evidence" value="ECO:0007669"/>
    <property type="project" value="UniProtKB-UniRule"/>
</dbReference>
<feature type="binding site" description="axial binding residue" evidence="19">
    <location>
        <position position="97"/>
    </location>
    <ligand>
        <name>heme b</name>
        <dbReference type="ChEBI" id="CHEBI:60344"/>
        <label>b566</label>
    </ligand>
    <ligandPart>
        <name>Fe</name>
        <dbReference type="ChEBI" id="CHEBI:18248"/>
    </ligandPart>
</feature>
<gene>
    <name evidence="23" type="primary">Cyt b</name>
</gene>
<reference evidence="23" key="1">
    <citation type="journal article" date="2010" name="Evolution">
        <title>Alternative mating strategies and the evolution of sexual size dimorphism in the side-blotched lizard, Uta stansburiana: a population-level comparative analysis.</title>
        <authorList>
            <person name="Corl A."/>
            <person name="Davis A.R."/>
            <person name="Kuchta S.R."/>
            <person name="Comendant T."/>
            <person name="Sinervo B."/>
        </authorList>
    </citation>
    <scope>NUCLEOTIDE SEQUENCE</scope>
    <source>
        <strain evidence="23">Pin11</strain>
        <strain evidence="24">Pin5</strain>
    </source>
</reference>